<accession>A0A2V2V631</accession>
<dbReference type="VEuPathDB" id="TriTrypDB:TcCL_NonESM01774"/>
<dbReference type="PANTHER" id="PTHR44196">
    <property type="entry name" value="DEHYDROGENASE/REDUCTASE SDR FAMILY MEMBER 7B"/>
    <property type="match status" value="1"/>
</dbReference>
<keyword evidence="4" id="KW-0812">Transmembrane</keyword>
<dbReference type="PRINTS" id="PR00081">
    <property type="entry name" value="GDHRDH"/>
</dbReference>
<name>A0A2V2V631_TRYCR</name>
<dbReference type="InterPro" id="IPR020904">
    <property type="entry name" value="Sc_DH/Rdtase_CS"/>
</dbReference>
<proteinExistence type="inferred from homology"/>
<evidence type="ECO:0000256" key="3">
    <source>
        <dbReference type="ARBA" id="ARBA00037096"/>
    </source>
</evidence>
<dbReference type="VEuPathDB" id="TriTrypDB:ECC02_008585"/>
<dbReference type="PROSITE" id="PS00061">
    <property type="entry name" value="ADH_SHORT"/>
    <property type="match status" value="1"/>
</dbReference>
<feature type="domain" description="Ketoreductase" evidence="5">
    <location>
        <begin position="39"/>
        <end position="227"/>
    </location>
</feature>
<organism evidence="6 7">
    <name type="scientific">Trypanosoma cruzi</name>
    <dbReference type="NCBI Taxonomy" id="5693"/>
    <lineage>
        <taxon>Eukaryota</taxon>
        <taxon>Discoba</taxon>
        <taxon>Euglenozoa</taxon>
        <taxon>Kinetoplastea</taxon>
        <taxon>Metakinetoplastina</taxon>
        <taxon>Trypanosomatida</taxon>
        <taxon>Trypanosomatidae</taxon>
        <taxon>Trypanosoma</taxon>
        <taxon>Schizotrypanum</taxon>
    </lineage>
</organism>
<sequence>MFVLEKKTLLSSVVAFFLLRWLLYRVFRYRRGEKLVPGSIAVITGGGSGIGLEFAYLFARAGCHVVLVGRNAENLHAARASCLSLGAPTAEVVVADLSTVEGTDKVGDALQGRQEPLKYLVLNAGAGAIVPFSSDPSFNDVCDKMMQINYFSNVRLLQHLLPALEKSNSAACSSRVIVLSSLAGVLPSVYRSAYTASKHAIQGFMNALRGETAVPITLCCPGYVDTDFHQQAQLTGAFASNNTRRGVPAYVCARACLNGALRGDAEVLTTLSGKLGYILRPIFTKFIDARAKKISLHSLQK</sequence>
<keyword evidence="2" id="KW-0560">Oxidoreductase</keyword>
<dbReference type="VEuPathDB" id="TriTrypDB:C3747_76g214"/>
<evidence type="ECO:0000256" key="4">
    <source>
        <dbReference type="SAM" id="Phobius"/>
    </source>
</evidence>
<dbReference type="VEuPathDB" id="TriTrypDB:TCSYLVIO_008175"/>
<dbReference type="Gene3D" id="3.40.50.720">
    <property type="entry name" value="NAD(P)-binding Rossmann-like Domain"/>
    <property type="match status" value="1"/>
</dbReference>
<dbReference type="VEuPathDB" id="TriTrypDB:TcCLB.510719.20"/>
<comment type="caution">
    <text evidence="6">The sequence shown here is derived from an EMBL/GenBank/DDBJ whole genome shotgun (WGS) entry which is preliminary data.</text>
</comment>
<gene>
    <name evidence="6" type="ORF">C4B63_40g24</name>
</gene>
<dbReference type="VEuPathDB" id="TriTrypDB:C4B63_40g24"/>
<evidence type="ECO:0000256" key="2">
    <source>
        <dbReference type="ARBA" id="ARBA00023002"/>
    </source>
</evidence>
<evidence type="ECO:0000256" key="1">
    <source>
        <dbReference type="ARBA" id="ARBA00006484"/>
    </source>
</evidence>
<evidence type="ECO:0000313" key="6">
    <source>
        <dbReference type="EMBL" id="PWU91987.1"/>
    </source>
</evidence>
<dbReference type="PANTHER" id="PTHR44196:SF1">
    <property type="entry name" value="DEHYDROGENASE_REDUCTASE SDR FAMILY MEMBER 7B"/>
    <property type="match status" value="1"/>
</dbReference>
<keyword evidence="4" id="KW-1133">Transmembrane helix</keyword>
<comment type="function">
    <text evidence="3">Putative oxidoreductase.</text>
</comment>
<dbReference type="EMBL" id="PRFA01000040">
    <property type="protein sequence ID" value="PWU91987.1"/>
    <property type="molecule type" value="Genomic_DNA"/>
</dbReference>
<reference evidence="6 7" key="1">
    <citation type="journal article" date="2018" name="Microb. Genom.">
        <title>Expanding an expanded genome: long-read sequencing of Trypanosoma cruzi.</title>
        <authorList>
            <person name="Berna L."/>
            <person name="Rodriguez M."/>
            <person name="Chiribao M.L."/>
            <person name="Parodi-Talice A."/>
            <person name="Pita S."/>
            <person name="Rijo G."/>
            <person name="Alvarez-Valin F."/>
            <person name="Robello C."/>
        </authorList>
    </citation>
    <scope>NUCLEOTIDE SEQUENCE [LARGE SCALE GENOMIC DNA]</scope>
    <source>
        <strain evidence="6 7">Dm28c</strain>
    </source>
</reference>
<protein>
    <submittedName>
        <fullName evidence="6">Putative short-chain dehydrogenase</fullName>
    </submittedName>
</protein>
<dbReference type="GO" id="GO:0016491">
    <property type="term" value="F:oxidoreductase activity"/>
    <property type="evidence" value="ECO:0007669"/>
    <property type="project" value="UniProtKB-KW"/>
</dbReference>
<dbReference type="AlphaFoldDB" id="A0A2V2V631"/>
<evidence type="ECO:0000313" key="7">
    <source>
        <dbReference type="Proteomes" id="UP000246121"/>
    </source>
</evidence>
<dbReference type="InterPro" id="IPR002347">
    <property type="entry name" value="SDR_fam"/>
</dbReference>
<dbReference type="VEuPathDB" id="TriTrypDB:TcCLB.506337.4"/>
<dbReference type="Pfam" id="PF00106">
    <property type="entry name" value="adh_short"/>
    <property type="match status" value="1"/>
</dbReference>
<dbReference type="InterPro" id="IPR057326">
    <property type="entry name" value="KR_dom"/>
</dbReference>
<keyword evidence="4" id="KW-0472">Membrane</keyword>
<evidence type="ECO:0000259" key="5">
    <source>
        <dbReference type="SMART" id="SM00822"/>
    </source>
</evidence>
<feature type="transmembrane region" description="Helical" evidence="4">
    <location>
        <begin position="35"/>
        <end position="58"/>
    </location>
</feature>
<dbReference type="Proteomes" id="UP000246121">
    <property type="component" value="Unassembled WGS sequence"/>
</dbReference>
<dbReference type="VEuPathDB" id="TriTrypDB:TCDM_02281"/>
<dbReference type="VEuPathDB" id="TriTrypDB:BCY84_11803"/>
<dbReference type="VEuPathDB" id="TriTrypDB:TcG_03228"/>
<dbReference type="SMART" id="SM00822">
    <property type="entry name" value="PKS_KR"/>
    <property type="match status" value="1"/>
</dbReference>
<dbReference type="GO" id="GO:0016020">
    <property type="term" value="C:membrane"/>
    <property type="evidence" value="ECO:0007669"/>
    <property type="project" value="TreeGrafter"/>
</dbReference>
<comment type="similarity">
    <text evidence="1">Belongs to the short-chain dehydrogenases/reductases (SDR) family.</text>
</comment>
<dbReference type="InterPro" id="IPR036291">
    <property type="entry name" value="NAD(P)-bd_dom_sf"/>
</dbReference>
<dbReference type="SUPFAM" id="SSF51735">
    <property type="entry name" value="NAD(P)-binding Rossmann-fold domains"/>
    <property type="match status" value="1"/>
</dbReference>